<dbReference type="InterPro" id="IPR044597">
    <property type="entry name" value="SMH1-6"/>
</dbReference>
<dbReference type="InterPro" id="IPR036388">
    <property type="entry name" value="WH-like_DNA-bd_sf"/>
</dbReference>
<reference evidence="12" key="1">
    <citation type="submission" date="2021-08" db="EMBL/GenBank/DDBJ databases">
        <title>WGS assembly of Ceratopteris richardii.</title>
        <authorList>
            <person name="Marchant D.B."/>
            <person name="Chen G."/>
            <person name="Jenkins J."/>
            <person name="Shu S."/>
            <person name="Leebens-Mack J."/>
            <person name="Grimwood J."/>
            <person name="Schmutz J."/>
            <person name="Soltis P."/>
            <person name="Soltis D."/>
            <person name="Chen Z.-H."/>
        </authorList>
    </citation>
    <scope>NUCLEOTIDE SEQUENCE</scope>
    <source>
        <strain evidence="12">Whitten #5841</strain>
        <tissue evidence="12">Leaf</tissue>
    </source>
</reference>
<dbReference type="PROSITE" id="PS51504">
    <property type="entry name" value="H15"/>
    <property type="match status" value="1"/>
</dbReference>
<dbReference type="AlphaFoldDB" id="A0A8T2U9B3"/>
<dbReference type="GO" id="GO:0003691">
    <property type="term" value="F:double-stranded telomeric DNA binding"/>
    <property type="evidence" value="ECO:0007669"/>
    <property type="project" value="InterPro"/>
</dbReference>
<evidence type="ECO:0000259" key="10">
    <source>
        <dbReference type="PROSITE" id="PS51294"/>
    </source>
</evidence>
<dbReference type="Gene3D" id="1.10.10.60">
    <property type="entry name" value="Homeodomain-like"/>
    <property type="match status" value="1"/>
</dbReference>
<dbReference type="SMART" id="SM00717">
    <property type="entry name" value="SANT"/>
    <property type="match status" value="1"/>
</dbReference>
<keyword evidence="7" id="KW-0804">Transcription</keyword>
<dbReference type="GO" id="GO:0006334">
    <property type="term" value="P:nucleosome assembly"/>
    <property type="evidence" value="ECO:0007669"/>
    <property type="project" value="InterPro"/>
</dbReference>
<dbReference type="GO" id="GO:0000786">
    <property type="term" value="C:nucleosome"/>
    <property type="evidence" value="ECO:0007669"/>
    <property type="project" value="InterPro"/>
</dbReference>
<evidence type="ECO:0008006" key="14">
    <source>
        <dbReference type="Google" id="ProtNLM"/>
    </source>
</evidence>
<dbReference type="FunFam" id="1.10.10.60:FF:000168">
    <property type="entry name" value="Telomere repeat-binding factor 1"/>
    <property type="match status" value="1"/>
</dbReference>
<dbReference type="PANTHER" id="PTHR46267:SF15">
    <property type="entry name" value="WINGED HELIX-TURN-HELIX TRANSCRIPTION REPRESSOR DNA-BINDING PROTEIN-RELATED"/>
    <property type="match status" value="1"/>
</dbReference>
<keyword evidence="8" id="KW-0539">Nucleus</keyword>
<dbReference type="OMA" id="KMRTMNA"/>
<dbReference type="CDD" id="cd11660">
    <property type="entry name" value="SANT_TRF"/>
    <property type="match status" value="1"/>
</dbReference>
<evidence type="ECO:0000256" key="6">
    <source>
        <dbReference type="ARBA" id="ARBA00023125"/>
    </source>
</evidence>
<evidence type="ECO:0000256" key="5">
    <source>
        <dbReference type="ARBA" id="ARBA00023054"/>
    </source>
</evidence>
<feature type="domain" description="H15" evidence="11">
    <location>
        <begin position="112"/>
        <end position="180"/>
    </location>
</feature>
<protein>
    <recommendedName>
        <fullName evidence="14">MYB transcription factor</fullName>
    </recommendedName>
</protein>
<keyword evidence="13" id="KW-1185">Reference proteome</keyword>
<dbReference type="InterPro" id="IPR005818">
    <property type="entry name" value="Histone_H1/H5_H15"/>
</dbReference>
<dbReference type="InterPro" id="IPR009057">
    <property type="entry name" value="Homeodomain-like_sf"/>
</dbReference>
<dbReference type="InterPro" id="IPR017930">
    <property type="entry name" value="Myb_dom"/>
</dbReference>
<keyword evidence="4" id="KW-0805">Transcription regulation</keyword>
<proteinExistence type="predicted"/>
<evidence type="ECO:0000256" key="7">
    <source>
        <dbReference type="ARBA" id="ARBA00023163"/>
    </source>
</evidence>
<evidence type="ECO:0000256" key="4">
    <source>
        <dbReference type="ARBA" id="ARBA00023015"/>
    </source>
</evidence>
<sequence>MKSGVVKQKWTPEEEAALRAGVEKYGAGKWRAIQKDAKYGACLISRSNVDLKDKWRNMSVSANGVGSRERAARILAAKMKQIGTTSPAGNPITEASEVDALSGATAKYRKLLGTKFDQLIMEAILSLKDDNGGTKGQIASYMESHYLVPANFRRLLGTKLDFLTQQGKLIKMRRNYIIAPDVAAAEEFCEEQGFYSIEATEDIASKFRGMDVEKVAILAAQAVADADAAATAAEEAAKVAEIAEAEWEAAEAAADMAAALASGSARSLNIISSRRGSSAIHM</sequence>
<comment type="caution">
    <text evidence="12">The sequence shown here is derived from an EMBL/GenBank/DDBJ whole genome shotgun (WGS) entry which is preliminary data.</text>
</comment>
<comment type="subcellular location">
    <subcellularLocation>
        <location evidence="1">Chromosome</location>
    </subcellularLocation>
    <subcellularLocation>
        <location evidence="2">Nucleus</location>
        <location evidence="2">Nucleolus</location>
    </subcellularLocation>
</comment>
<dbReference type="Gene3D" id="1.10.10.10">
    <property type="entry name" value="Winged helix-like DNA-binding domain superfamily/Winged helix DNA-binding domain"/>
    <property type="match status" value="1"/>
</dbReference>
<dbReference type="SMART" id="SM00526">
    <property type="entry name" value="H15"/>
    <property type="match status" value="1"/>
</dbReference>
<dbReference type="PANTHER" id="PTHR46267">
    <property type="entry name" value="SINGLE MYB HISTONE 4"/>
    <property type="match status" value="1"/>
</dbReference>
<dbReference type="InterPro" id="IPR001005">
    <property type="entry name" value="SANT/Myb"/>
</dbReference>
<dbReference type="EMBL" id="CM035414">
    <property type="protein sequence ID" value="KAH7430185.1"/>
    <property type="molecule type" value="Genomic_DNA"/>
</dbReference>
<keyword evidence="6" id="KW-0238">DNA-binding</keyword>
<dbReference type="OrthoDB" id="608866at2759"/>
<evidence type="ECO:0000256" key="2">
    <source>
        <dbReference type="ARBA" id="ARBA00004604"/>
    </source>
</evidence>
<evidence type="ECO:0000256" key="3">
    <source>
        <dbReference type="ARBA" id="ARBA00022454"/>
    </source>
</evidence>
<organism evidence="12 13">
    <name type="scientific">Ceratopteris richardii</name>
    <name type="common">Triangle waterfern</name>
    <dbReference type="NCBI Taxonomy" id="49495"/>
    <lineage>
        <taxon>Eukaryota</taxon>
        <taxon>Viridiplantae</taxon>
        <taxon>Streptophyta</taxon>
        <taxon>Embryophyta</taxon>
        <taxon>Tracheophyta</taxon>
        <taxon>Polypodiopsida</taxon>
        <taxon>Polypodiidae</taxon>
        <taxon>Polypodiales</taxon>
        <taxon>Pteridineae</taxon>
        <taxon>Pteridaceae</taxon>
        <taxon>Parkerioideae</taxon>
        <taxon>Ceratopteris</taxon>
    </lineage>
</organism>
<evidence type="ECO:0000256" key="1">
    <source>
        <dbReference type="ARBA" id="ARBA00004286"/>
    </source>
</evidence>
<keyword evidence="3" id="KW-0158">Chromosome</keyword>
<name>A0A8T2U9B3_CERRI</name>
<dbReference type="GO" id="GO:0005730">
    <property type="term" value="C:nucleolus"/>
    <property type="evidence" value="ECO:0007669"/>
    <property type="project" value="UniProtKB-SubCell"/>
</dbReference>
<evidence type="ECO:0000256" key="8">
    <source>
        <dbReference type="ARBA" id="ARBA00023242"/>
    </source>
</evidence>
<dbReference type="PROSITE" id="PS50090">
    <property type="entry name" value="MYB_LIKE"/>
    <property type="match status" value="1"/>
</dbReference>
<feature type="domain" description="HTH myb-type" evidence="10">
    <location>
        <begin position="1"/>
        <end position="58"/>
    </location>
</feature>
<evidence type="ECO:0000259" key="9">
    <source>
        <dbReference type="PROSITE" id="PS50090"/>
    </source>
</evidence>
<dbReference type="Pfam" id="PF00249">
    <property type="entry name" value="Myb_DNA-binding"/>
    <property type="match status" value="1"/>
</dbReference>
<keyword evidence="5" id="KW-0175">Coiled coil</keyword>
<evidence type="ECO:0000259" key="11">
    <source>
        <dbReference type="PROSITE" id="PS51504"/>
    </source>
</evidence>
<dbReference type="SUPFAM" id="SSF46689">
    <property type="entry name" value="Homeodomain-like"/>
    <property type="match status" value="1"/>
</dbReference>
<evidence type="ECO:0000313" key="13">
    <source>
        <dbReference type="Proteomes" id="UP000825935"/>
    </source>
</evidence>
<dbReference type="Proteomes" id="UP000825935">
    <property type="component" value="Chromosome 9"/>
</dbReference>
<dbReference type="InterPro" id="IPR036390">
    <property type="entry name" value="WH_DNA-bd_sf"/>
</dbReference>
<dbReference type="PROSITE" id="PS51294">
    <property type="entry name" value="HTH_MYB"/>
    <property type="match status" value="1"/>
</dbReference>
<accession>A0A8T2U9B3</accession>
<evidence type="ECO:0000313" key="12">
    <source>
        <dbReference type="EMBL" id="KAH7430185.1"/>
    </source>
</evidence>
<gene>
    <name evidence="12" type="ORF">KP509_09G087300</name>
</gene>
<dbReference type="SUPFAM" id="SSF46785">
    <property type="entry name" value="Winged helix' DNA-binding domain"/>
    <property type="match status" value="1"/>
</dbReference>
<dbReference type="Pfam" id="PF00538">
    <property type="entry name" value="Linker_histone"/>
    <property type="match status" value="1"/>
</dbReference>
<feature type="domain" description="Myb-like" evidence="9">
    <location>
        <begin position="2"/>
        <end position="59"/>
    </location>
</feature>